<keyword evidence="3" id="KW-1185">Reference proteome</keyword>
<dbReference type="SUPFAM" id="SSF54593">
    <property type="entry name" value="Glyoxalase/Bleomycin resistance protein/Dihydroxybiphenyl dioxygenase"/>
    <property type="match status" value="1"/>
</dbReference>
<organism evidence="2 3">
    <name type="scientific">Bacillus paramycoides</name>
    <dbReference type="NCBI Taxonomy" id="2026194"/>
    <lineage>
        <taxon>Bacteria</taxon>
        <taxon>Bacillati</taxon>
        <taxon>Bacillota</taxon>
        <taxon>Bacilli</taxon>
        <taxon>Bacillales</taxon>
        <taxon>Bacillaceae</taxon>
        <taxon>Bacillus</taxon>
        <taxon>Bacillus cereus group</taxon>
    </lineage>
</organism>
<dbReference type="Gene3D" id="3.10.180.10">
    <property type="entry name" value="2,3-Dihydroxybiphenyl 1,2-Dioxygenase, domain 1"/>
    <property type="match status" value="1"/>
</dbReference>
<name>A0ABU6N4E5_9BACI</name>
<accession>A0ABU6N4E5</accession>
<dbReference type="InterPro" id="IPR029068">
    <property type="entry name" value="Glyas_Bleomycin-R_OHBP_Dase"/>
</dbReference>
<reference evidence="2 3" key="1">
    <citation type="submission" date="2023-03" db="EMBL/GenBank/DDBJ databases">
        <title>Bacillus Genome Sequencing.</title>
        <authorList>
            <person name="Dunlap C."/>
        </authorList>
    </citation>
    <scope>NUCLEOTIDE SEQUENCE [LARGE SCALE GENOMIC DNA]</scope>
    <source>
        <strain evidence="2 3">B-615</strain>
    </source>
</reference>
<dbReference type="InterPro" id="IPR037523">
    <property type="entry name" value="VOC_core"/>
</dbReference>
<dbReference type="CDD" id="cd06587">
    <property type="entry name" value="VOC"/>
    <property type="match status" value="1"/>
</dbReference>
<feature type="domain" description="VOC" evidence="1">
    <location>
        <begin position="9"/>
        <end position="132"/>
    </location>
</feature>
<evidence type="ECO:0000313" key="2">
    <source>
        <dbReference type="EMBL" id="MED1569715.1"/>
    </source>
</evidence>
<comment type="caution">
    <text evidence="2">The sequence shown here is derived from an EMBL/GenBank/DDBJ whole genome shotgun (WGS) entry which is preliminary data.</text>
</comment>
<dbReference type="EMBL" id="JARMDB010000059">
    <property type="protein sequence ID" value="MED1569715.1"/>
    <property type="molecule type" value="Genomic_DNA"/>
</dbReference>
<dbReference type="RefSeq" id="WP_327922179.1">
    <property type="nucleotide sequence ID" value="NZ_JARMDB010000059.1"/>
</dbReference>
<dbReference type="Pfam" id="PF00903">
    <property type="entry name" value="Glyoxalase"/>
    <property type="match status" value="1"/>
</dbReference>
<dbReference type="PROSITE" id="PS51819">
    <property type="entry name" value="VOC"/>
    <property type="match status" value="1"/>
</dbReference>
<dbReference type="Proteomes" id="UP001309448">
    <property type="component" value="Unassembled WGS sequence"/>
</dbReference>
<protein>
    <submittedName>
        <fullName evidence="2">VOC family protein</fullName>
    </submittedName>
</protein>
<sequence>MLKQFLFTRIGHNYIPTTNIDTSIKWYTQNLGLKLINKFEDRGSYIAVLHYPHKNAIATLLIQTENNNPLEIIRNEKAFPVIALNCEDIEYTHNQLKEKGIEVEDIKVLGQGEAKYFYFRDNEKNLLEATWSIWDPQDKIREGW</sequence>
<proteinExistence type="predicted"/>
<evidence type="ECO:0000259" key="1">
    <source>
        <dbReference type="PROSITE" id="PS51819"/>
    </source>
</evidence>
<dbReference type="InterPro" id="IPR004360">
    <property type="entry name" value="Glyas_Fos-R_dOase_dom"/>
</dbReference>
<gene>
    <name evidence="2" type="ORF">P4U88_28775</name>
</gene>
<evidence type="ECO:0000313" key="3">
    <source>
        <dbReference type="Proteomes" id="UP001309448"/>
    </source>
</evidence>